<dbReference type="AlphaFoldDB" id="J4KS63"/>
<dbReference type="InterPro" id="IPR018642">
    <property type="entry name" value="DUF2066"/>
</dbReference>
<dbReference type="Proteomes" id="UP000010305">
    <property type="component" value="Unassembled WGS sequence"/>
</dbReference>
<organism evidence="1 2">
    <name type="scientific">SAR86 cluster bacterium SAR86A</name>
    <dbReference type="NCBI Taxonomy" id="1123866"/>
    <lineage>
        <taxon>Bacteria</taxon>
        <taxon>Pseudomonadati</taxon>
        <taxon>Pseudomonadota</taxon>
        <taxon>Gammaproteobacteria</taxon>
        <taxon>SAR86 cluster</taxon>
    </lineage>
</organism>
<evidence type="ECO:0000313" key="2">
    <source>
        <dbReference type="Proteomes" id="UP000010305"/>
    </source>
</evidence>
<dbReference type="EMBL" id="JH611156">
    <property type="protein sequence ID" value="EJP72154.1"/>
    <property type="molecule type" value="Genomic_DNA"/>
</dbReference>
<evidence type="ECO:0008006" key="3">
    <source>
        <dbReference type="Google" id="ProtNLM"/>
    </source>
</evidence>
<evidence type="ECO:0000313" key="1">
    <source>
        <dbReference type="EMBL" id="EJP72154.1"/>
    </source>
</evidence>
<accession>J4KS63</accession>
<proteinExistence type="predicted"/>
<name>J4KS63_9GAMM</name>
<reference evidence="1 2" key="1">
    <citation type="journal article" date="2012" name="ISME J.">
        <title>Genomic insights to SAR86, an abundant and uncultivated marine bacterial lineage.</title>
        <authorList>
            <person name="Dupont C.L."/>
            <person name="Rusch D.B."/>
            <person name="Yooseph S."/>
            <person name="Lombardo M.J."/>
            <person name="Richter R.A."/>
            <person name="Valas R."/>
            <person name="Novotny M."/>
            <person name="Yee-Greenbaum J."/>
            <person name="Selengut J.D."/>
            <person name="Haft D.H."/>
            <person name="Halpern A.L."/>
            <person name="Lasken R.S."/>
            <person name="Nealson K."/>
            <person name="Friedman R."/>
            <person name="Venter J.C."/>
        </authorList>
    </citation>
    <scope>NUCLEOTIDE SEQUENCE [LARGE SCALE GENOMIC DNA]</scope>
</reference>
<gene>
    <name evidence="1" type="ORF">NT01SARS_0647</name>
</gene>
<sequence length="339" mass="39298">MRLIKNFLILLIIFSNTGFGKDFKELFVIYEPLNDPASIEKSINSSFNTMVFRLSGSESPSNIWKIINAGNARKDFISSYSIKNFDEKSFLQVNFDKDALIKVFKELKIPVVGNSRPVVLILMKVDSGSMDPYFITSYEIKNSIDELIQNAIFNYSNSRGIFIELPDIDLTDRFDLLKYEKLIDSKDFISSKYLSDKVVTIDLTKVGLNNWSVTGDVNNQYSNDEFYEDFFEDFDNYIESEIDMLLSKNAVDITKEELIKIHINNINTLLDYKESRRIIENMVGTIQMKIISFDTDEIGFEVRMLGGFKTLEKQITENSFFEIIQGSLNDKYLRLEYKQ</sequence>
<dbReference type="Pfam" id="PF09839">
    <property type="entry name" value="DUF2066"/>
    <property type="match status" value="1"/>
</dbReference>
<dbReference type="HOGENOM" id="CLU_818585_0_0_6"/>
<dbReference type="STRING" id="1123866.NT01SARS_0647"/>
<protein>
    <recommendedName>
        <fullName evidence="3">DUF2066 domain-containing protein</fullName>
    </recommendedName>
</protein>